<dbReference type="SUPFAM" id="SSF52833">
    <property type="entry name" value="Thioredoxin-like"/>
    <property type="match status" value="1"/>
</dbReference>
<proteinExistence type="predicted"/>
<evidence type="ECO:0000313" key="1">
    <source>
        <dbReference type="EMBL" id="POB00588.1"/>
    </source>
</evidence>
<reference evidence="1 2" key="1">
    <citation type="submission" date="2018-01" db="EMBL/GenBank/DDBJ databases">
        <title>Genomic Sequence of Chromobacterium MWU13-2610 from wild cranberry bogs within the Cape Cod National Seashore.</title>
        <authorList>
            <person name="O'Hara-Hanley K."/>
            <person name="Soby S."/>
            <person name="Harrison A."/>
        </authorList>
    </citation>
    <scope>NUCLEOTIDE SEQUENCE [LARGE SCALE GENOMIC DNA]</scope>
    <source>
        <strain evidence="1 2">MWU13-2610</strain>
    </source>
</reference>
<dbReference type="Proteomes" id="UP000236416">
    <property type="component" value="Unassembled WGS sequence"/>
</dbReference>
<comment type="caution">
    <text evidence="1">The sequence shown here is derived from an EMBL/GenBank/DDBJ whole genome shotgun (WGS) entry which is preliminary data.</text>
</comment>
<dbReference type="RefSeq" id="WP_103316630.1">
    <property type="nucleotide sequence ID" value="NZ_PPTF01000002.1"/>
</dbReference>
<evidence type="ECO:0000313" key="2">
    <source>
        <dbReference type="Proteomes" id="UP000236416"/>
    </source>
</evidence>
<dbReference type="InterPro" id="IPR036249">
    <property type="entry name" value="Thioredoxin-like_sf"/>
</dbReference>
<name>A0A2K4MUB5_9NEIS</name>
<dbReference type="EMBL" id="PPTF01000002">
    <property type="protein sequence ID" value="POB00588.1"/>
    <property type="molecule type" value="Genomic_DNA"/>
</dbReference>
<dbReference type="PANTHER" id="PTHR36057">
    <property type="match status" value="1"/>
</dbReference>
<dbReference type="PANTHER" id="PTHR36057:SF1">
    <property type="entry name" value="LIPOPROTEIN LIPID ATTACHMENT SITE-LIKE PROTEIN, PUTATIVE (DUF1223)-RELATED"/>
    <property type="match status" value="1"/>
</dbReference>
<protein>
    <submittedName>
        <fullName evidence="1">DUF1223 domain-containing protein</fullName>
    </submittedName>
</protein>
<dbReference type="AlphaFoldDB" id="A0A2K4MUB5"/>
<gene>
    <name evidence="1" type="ORF">C2134_00525</name>
</gene>
<organism evidence="1 2">
    <name type="scientific">Chromobacterium sinusclupearum</name>
    <dbReference type="NCBI Taxonomy" id="2077146"/>
    <lineage>
        <taxon>Bacteria</taxon>
        <taxon>Pseudomonadati</taxon>
        <taxon>Pseudomonadota</taxon>
        <taxon>Betaproteobacteria</taxon>
        <taxon>Neisseriales</taxon>
        <taxon>Chromobacteriaceae</taxon>
        <taxon>Chromobacterium</taxon>
    </lineage>
</organism>
<keyword evidence="2" id="KW-1185">Reference proteome</keyword>
<sequence length="219" mass="23162">MLELYTSEGCSSCPPADAWLSGLGAAGIGLRQLVPLAFHVDYWDGLGWRDRFANTAYSRRQRELAARAGSDLIYTPQLRLNGQDWSAGSYGNLRGQLSPGVAQASLRLALTPAGEGVDVDIEVSLQPGAPASPQLMLALYENHLQSQVAAGENAGRLLRHDAVVRVLDGPLPLSGKTVRIHRHLAFAPGQRAAFSGAAAWLEDKAGRTIQAVAAPCAAG</sequence>
<dbReference type="Pfam" id="PF06764">
    <property type="entry name" value="DUF1223"/>
    <property type="match status" value="1"/>
</dbReference>
<dbReference type="InterPro" id="IPR010634">
    <property type="entry name" value="DUF1223"/>
</dbReference>
<accession>A0A2K4MUB5</accession>